<proteinExistence type="inferred from homology"/>
<dbReference type="PROSITE" id="PS00917">
    <property type="entry name" value="ASN_GLN_ASE_2"/>
    <property type="match status" value="1"/>
</dbReference>
<comment type="catalytic activity">
    <reaction evidence="4">
        <text>L-asparagine + H2O = L-aspartate + NH4(+)</text>
        <dbReference type="Rhea" id="RHEA:21016"/>
        <dbReference type="ChEBI" id="CHEBI:15377"/>
        <dbReference type="ChEBI" id="CHEBI:28938"/>
        <dbReference type="ChEBI" id="CHEBI:29991"/>
        <dbReference type="ChEBI" id="CHEBI:58048"/>
        <dbReference type="EC" id="3.5.1.1"/>
    </reaction>
</comment>
<dbReference type="InterPro" id="IPR020827">
    <property type="entry name" value="Asparaginase/glutaminase_AS1"/>
</dbReference>
<keyword evidence="13" id="KW-1185">Reference proteome</keyword>
<evidence type="ECO:0000313" key="13">
    <source>
        <dbReference type="Proteomes" id="UP000199652"/>
    </source>
</evidence>
<dbReference type="PROSITE" id="PS00144">
    <property type="entry name" value="ASN_GLN_ASE_1"/>
    <property type="match status" value="1"/>
</dbReference>
<dbReference type="SUPFAM" id="SSF53774">
    <property type="entry name" value="Glutaminase/Asparaginase"/>
    <property type="match status" value="1"/>
</dbReference>
<organism evidence="12 13">
    <name type="scientific">Eubacterium barkeri</name>
    <name type="common">Clostridium barkeri</name>
    <dbReference type="NCBI Taxonomy" id="1528"/>
    <lineage>
        <taxon>Bacteria</taxon>
        <taxon>Bacillati</taxon>
        <taxon>Bacillota</taxon>
        <taxon>Clostridia</taxon>
        <taxon>Eubacteriales</taxon>
        <taxon>Eubacteriaceae</taxon>
        <taxon>Eubacterium</taxon>
    </lineage>
</organism>
<dbReference type="EC" id="3.5.1.1" evidence="2"/>
<feature type="binding site" evidence="6">
    <location>
        <begin position="94"/>
        <end position="95"/>
    </location>
    <ligand>
        <name>substrate</name>
    </ligand>
</feature>
<dbReference type="PIRSF" id="PIRSF500176">
    <property type="entry name" value="L_ASNase"/>
    <property type="match status" value="1"/>
</dbReference>
<keyword evidence="3" id="KW-0378">Hydrolase</keyword>
<dbReference type="AlphaFoldDB" id="A0A1H3FS52"/>
<feature type="domain" description="L-asparaginase N-terminal" evidence="10">
    <location>
        <begin position="5"/>
        <end position="191"/>
    </location>
</feature>
<evidence type="ECO:0000256" key="8">
    <source>
        <dbReference type="PROSITE-ProRule" id="PRU10100"/>
    </source>
</evidence>
<dbReference type="RefSeq" id="WP_090245273.1">
    <property type="nucleotide sequence ID" value="NZ_FNOU01000011.1"/>
</dbReference>
<feature type="domain" description="Asparaginase/glutaminase C-terminal" evidence="11">
    <location>
        <begin position="216"/>
        <end position="322"/>
    </location>
</feature>
<reference evidence="13" key="1">
    <citation type="submission" date="2016-10" db="EMBL/GenBank/DDBJ databases">
        <authorList>
            <person name="Varghese N."/>
            <person name="Submissions S."/>
        </authorList>
    </citation>
    <scope>NUCLEOTIDE SEQUENCE [LARGE SCALE GENOMIC DNA]</scope>
    <source>
        <strain evidence="13">VPI 5359</strain>
    </source>
</reference>
<dbReference type="InterPro" id="IPR027473">
    <property type="entry name" value="L-asparaginase_C"/>
</dbReference>
<evidence type="ECO:0000256" key="9">
    <source>
        <dbReference type="RuleBase" id="RU004456"/>
    </source>
</evidence>
<dbReference type="GO" id="GO:0004067">
    <property type="term" value="F:asparaginase activity"/>
    <property type="evidence" value="ECO:0007669"/>
    <property type="project" value="UniProtKB-UniRule"/>
</dbReference>
<dbReference type="OrthoDB" id="9788068at2"/>
<dbReference type="EMBL" id="FNOU01000011">
    <property type="protein sequence ID" value="SDX93637.1"/>
    <property type="molecule type" value="Genomic_DNA"/>
</dbReference>
<evidence type="ECO:0000256" key="3">
    <source>
        <dbReference type="ARBA" id="ARBA00022801"/>
    </source>
</evidence>
<name>A0A1H3FS52_EUBBA</name>
<evidence type="ECO:0000256" key="6">
    <source>
        <dbReference type="PIRSR" id="PIRSR001220-2"/>
    </source>
</evidence>
<dbReference type="CDD" id="cd08964">
    <property type="entry name" value="L-asparaginase_II"/>
    <property type="match status" value="1"/>
</dbReference>
<dbReference type="InterPro" id="IPR004550">
    <property type="entry name" value="AsnASE_II"/>
</dbReference>
<dbReference type="InterPro" id="IPR027474">
    <property type="entry name" value="L-asparaginase_N"/>
</dbReference>
<dbReference type="STRING" id="1528.SAMN04488579_11162"/>
<dbReference type="PRINTS" id="PR00139">
    <property type="entry name" value="ASNGLNASE"/>
</dbReference>
<evidence type="ECO:0000259" key="11">
    <source>
        <dbReference type="Pfam" id="PF17763"/>
    </source>
</evidence>
<dbReference type="SMART" id="SM00870">
    <property type="entry name" value="Asparaginase"/>
    <property type="match status" value="1"/>
</dbReference>
<evidence type="ECO:0000256" key="2">
    <source>
        <dbReference type="ARBA" id="ARBA00012920"/>
    </source>
</evidence>
<gene>
    <name evidence="12" type="ORF">SAMN04488579_11162</name>
</gene>
<sequence length="325" mass="34577">MTKKRITILATGGTIAGTAPSATQTSGYTAADLKVEALVDAIPELRELACIHMEQILQIPSQSMDPTRWLILVHRINALLAKPDVDGIVITHGTDTLEETAYFLNLTVKSNKPVVITGAMRPATALSADGPMNLYQAVQVAADPQAAGKGVLVVLNDTIHGARNVTKASTHHIEAFEGGELGIFVGGRIQFNCASLKRHTLLSRFDVEGLTSLPTVSILYEAAGLGDTLWNCARTSSQGIVIAGMGNGSLGEGLTRRVSAGVDIPVVRSSRVGSGAVIPGGEFDDDRYHTIPGNDLNPQKARVLLMLALTQSTDPGIIREWFEEY</sequence>
<evidence type="ECO:0000256" key="4">
    <source>
        <dbReference type="ARBA" id="ARBA00049366"/>
    </source>
</evidence>
<feature type="active site" description="O-isoaspartyl threonine intermediate" evidence="5">
    <location>
        <position position="14"/>
    </location>
</feature>
<dbReference type="InterPro" id="IPR027475">
    <property type="entry name" value="Asparaginase/glutaminase_AS2"/>
</dbReference>
<accession>A0A1H3FS52</accession>
<dbReference type="Gene3D" id="3.40.50.1170">
    <property type="entry name" value="L-asparaginase, N-terminal domain"/>
    <property type="match status" value="1"/>
</dbReference>
<evidence type="ECO:0000313" key="12">
    <source>
        <dbReference type="EMBL" id="SDX93637.1"/>
    </source>
</evidence>
<evidence type="ECO:0000256" key="7">
    <source>
        <dbReference type="PROSITE-ProRule" id="PRU10099"/>
    </source>
</evidence>
<protein>
    <recommendedName>
        <fullName evidence="2">asparaginase</fullName>
        <ecNumber evidence="2">3.5.1.1</ecNumber>
    </recommendedName>
</protein>
<dbReference type="PANTHER" id="PTHR11707:SF28">
    <property type="entry name" value="60 KDA LYSOPHOSPHOLIPASE"/>
    <property type="match status" value="1"/>
</dbReference>
<feature type="active site" evidence="7">
    <location>
        <position position="14"/>
    </location>
</feature>
<dbReference type="Pfam" id="PF17763">
    <property type="entry name" value="Asparaginase_C"/>
    <property type="match status" value="1"/>
</dbReference>
<feature type="active site" evidence="8">
    <location>
        <position position="94"/>
    </location>
</feature>
<evidence type="ECO:0000256" key="5">
    <source>
        <dbReference type="PIRSR" id="PIRSR001220-1"/>
    </source>
</evidence>
<dbReference type="Pfam" id="PF00710">
    <property type="entry name" value="Asparaginase"/>
    <property type="match status" value="1"/>
</dbReference>
<dbReference type="PIRSF" id="PIRSF001220">
    <property type="entry name" value="L-ASNase_gatD"/>
    <property type="match status" value="1"/>
</dbReference>
<dbReference type="PANTHER" id="PTHR11707">
    <property type="entry name" value="L-ASPARAGINASE"/>
    <property type="match status" value="1"/>
</dbReference>
<comment type="similarity">
    <text evidence="1 9">Belongs to the asparaginase 1 family.</text>
</comment>
<dbReference type="PROSITE" id="PS51732">
    <property type="entry name" value="ASN_GLN_ASE_3"/>
    <property type="match status" value="1"/>
</dbReference>
<dbReference type="InterPro" id="IPR006034">
    <property type="entry name" value="Asparaginase/glutaminase-like"/>
</dbReference>
<dbReference type="GO" id="GO:0006528">
    <property type="term" value="P:asparagine metabolic process"/>
    <property type="evidence" value="ECO:0007669"/>
    <property type="project" value="InterPro"/>
</dbReference>
<dbReference type="FunFam" id="3.40.50.1170:FF:000001">
    <property type="entry name" value="L-asparaginase 2"/>
    <property type="match status" value="1"/>
</dbReference>
<feature type="binding site" evidence="6">
    <location>
        <position position="61"/>
    </location>
    <ligand>
        <name>substrate</name>
    </ligand>
</feature>
<dbReference type="Proteomes" id="UP000199652">
    <property type="component" value="Unassembled WGS sequence"/>
</dbReference>
<dbReference type="NCBIfam" id="TIGR00520">
    <property type="entry name" value="asnASE_II"/>
    <property type="match status" value="1"/>
</dbReference>
<dbReference type="Gene3D" id="3.40.50.40">
    <property type="match status" value="1"/>
</dbReference>
<evidence type="ECO:0000256" key="1">
    <source>
        <dbReference type="ARBA" id="ARBA00010518"/>
    </source>
</evidence>
<dbReference type="InterPro" id="IPR040919">
    <property type="entry name" value="Asparaginase_C"/>
</dbReference>
<dbReference type="SFLD" id="SFLDS00057">
    <property type="entry name" value="Glutaminase/Asparaginase"/>
    <property type="match status" value="1"/>
</dbReference>
<evidence type="ECO:0000259" key="10">
    <source>
        <dbReference type="Pfam" id="PF00710"/>
    </source>
</evidence>
<dbReference type="InterPro" id="IPR036152">
    <property type="entry name" value="Asp/glu_Ase-like_sf"/>
</dbReference>
<dbReference type="InterPro" id="IPR037152">
    <property type="entry name" value="L-asparaginase_N_sf"/>
</dbReference>